<dbReference type="InterPro" id="IPR036392">
    <property type="entry name" value="PLAT/LH2_dom_sf"/>
</dbReference>
<feature type="region of interest" description="Disordered" evidence="11">
    <location>
        <begin position="1412"/>
        <end position="1463"/>
    </location>
</feature>
<evidence type="ECO:0000256" key="5">
    <source>
        <dbReference type="ARBA" id="ARBA00023242"/>
    </source>
</evidence>
<feature type="compositionally biased region" description="Acidic residues" evidence="11">
    <location>
        <begin position="619"/>
        <end position="629"/>
    </location>
</feature>
<feature type="region of interest" description="Disordered" evidence="11">
    <location>
        <begin position="1932"/>
        <end position="2053"/>
    </location>
</feature>
<feature type="compositionally biased region" description="Acidic residues" evidence="11">
    <location>
        <begin position="2322"/>
        <end position="2332"/>
    </location>
</feature>
<dbReference type="EMBL" id="JAATIS010000147">
    <property type="protein sequence ID" value="KAG2469803.1"/>
    <property type="molecule type" value="Genomic_DNA"/>
</dbReference>
<feature type="region of interest" description="Disordered" evidence="11">
    <location>
        <begin position="1057"/>
        <end position="1391"/>
    </location>
</feature>
<keyword evidence="5" id="KW-0539">Nucleus</keyword>
<feature type="non-terminal residue" evidence="13">
    <location>
        <position position="3084"/>
    </location>
</feature>
<evidence type="ECO:0000313" key="13">
    <source>
        <dbReference type="EMBL" id="KAG2469803.1"/>
    </source>
</evidence>
<dbReference type="InterPro" id="IPR036770">
    <property type="entry name" value="Ankyrin_rpt-contain_sf"/>
</dbReference>
<feature type="compositionally biased region" description="Basic and acidic residues" evidence="11">
    <location>
        <begin position="874"/>
        <end position="883"/>
    </location>
</feature>
<dbReference type="SUPFAM" id="SSF48403">
    <property type="entry name" value="Ankyrin repeat"/>
    <property type="match status" value="1"/>
</dbReference>
<keyword evidence="2" id="KW-0597">Phosphoprotein</keyword>
<feature type="non-terminal residue" evidence="13">
    <location>
        <position position="1"/>
    </location>
</feature>
<dbReference type="PANTHER" id="PTHR24145">
    <property type="entry name" value="ANKYRIN REPEAT DOMAIN-CONTAINING PROTEIN 11"/>
    <property type="match status" value="1"/>
</dbReference>
<feature type="region of interest" description="Disordered" evidence="11">
    <location>
        <begin position="1483"/>
        <end position="1669"/>
    </location>
</feature>
<evidence type="ECO:0000313" key="14">
    <source>
        <dbReference type="Proteomes" id="UP000886611"/>
    </source>
</evidence>
<dbReference type="GO" id="GO:0048705">
    <property type="term" value="P:skeletal system morphogenesis"/>
    <property type="evidence" value="ECO:0007669"/>
    <property type="project" value="UniProtKB-ARBA"/>
</dbReference>
<feature type="compositionally biased region" description="Basic residues" evidence="11">
    <location>
        <begin position="924"/>
        <end position="935"/>
    </location>
</feature>
<feature type="compositionally biased region" description="Basic residues" evidence="11">
    <location>
        <begin position="773"/>
        <end position="788"/>
    </location>
</feature>
<feature type="region of interest" description="Disordered" evidence="11">
    <location>
        <begin position="2162"/>
        <end position="2182"/>
    </location>
</feature>
<feature type="region of interest" description="Disordered" evidence="11">
    <location>
        <begin position="362"/>
        <end position="420"/>
    </location>
</feature>
<feature type="region of interest" description="Disordered" evidence="11">
    <location>
        <begin position="612"/>
        <end position="938"/>
    </location>
</feature>
<dbReference type="Pfam" id="PF12796">
    <property type="entry name" value="Ank_2"/>
    <property type="match status" value="2"/>
</dbReference>
<feature type="compositionally biased region" description="Polar residues" evidence="11">
    <location>
        <begin position="2857"/>
        <end position="2866"/>
    </location>
</feature>
<feature type="compositionally biased region" description="Basic and acidic residues" evidence="11">
    <location>
        <begin position="362"/>
        <end position="377"/>
    </location>
</feature>
<feature type="compositionally biased region" description="Basic and acidic residues" evidence="11">
    <location>
        <begin position="1364"/>
        <end position="1391"/>
    </location>
</feature>
<evidence type="ECO:0000256" key="1">
    <source>
        <dbReference type="ARBA" id="ARBA00004123"/>
    </source>
</evidence>
<dbReference type="Pfam" id="PF01477">
    <property type="entry name" value="PLAT"/>
    <property type="match status" value="1"/>
</dbReference>
<evidence type="ECO:0000256" key="11">
    <source>
        <dbReference type="SAM" id="MobiDB-lite"/>
    </source>
</evidence>
<feature type="compositionally biased region" description="Basic and acidic residues" evidence="11">
    <location>
        <begin position="392"/>
        <end position="414"/>
    </location>
</feature>
<dbReference type="Gene3D" id="1.25.40.20">
    <property type="entry name" value="Ankyrin repeat-containing domain"/>
    <property type="match status" value="1"/>
</dbReference>
<keyword evidence="14" id="KW-1185">Reference proteome</keyword>
<evidence type="ECO:0000256" key="2">
    <source>
        <dbReference type="ARBA" id="ARBA00022553"/>
    </source>
</evidence>
<feature type="compositionally biased region" description="Basic and acidic residues" evidence="11">
    <location>
        <begin position="1719"/>
        <end position="1759"/>
    </location>
</feature>
<dbReference type="GO" id="GO:0005634">
    <property type="term" value="C:nucleus"/>
    <property type="evidence" value="ECO:0007669"/>
    <property type="project" value="UniProtKB-SubCell"/>
</dbReference>
<feature type="compositionally biased region" description="Basic and acidic residues" evidence="11">
    <location>
        <begin position="1819"/>
        <end position="1831"/>
    </location>
</feature>
<feature type="compositionally biased region" description="Basic and acidic residues" evidence="11">
    <location>
        <begin position="1057"/>
        <end position="1180"/>
    </location>
</feature>
<feature type="compositionally biased region" description="Low complexity" evidence="11">
    <location>
        <begin position="906"/>
        <end position="922"/>
    </location>
</feature>
<keyword evidence="4 9" id="KW-0040">ANK repeat</keyword>
<sequence>MIEIMNNVQLASSQALMPGHAPIVIDTSICSIFINSYNSTELMSKKLEISSDEVSVTLPSTKALQDIIVNKYAYITVQSCVIHGHYFLSGGYRWLVTPKMLTLGTGEWFLSIAPVNYTNTTNMTISISTFSAQCVFWNETAKEWSNEGCESKLTILHDNQPGAQYRYLVTIQTGHRHGAGTSAKIHICLVGTEMETEPHYLMDPEKPVFERGNVDMFLLTTPFSLANSVVLTWQELMIGIESAFLMFPINILIITIFRSIQPRNPWSRQEESKKKMVQNSTYNDPTQKTLLQDTADLVVTLCKSRKNDIAELQKELKTEQDFLIALDVIDGFVLQLQGIVAKEVIIMLAVTVVRDKVSLNKTPKLDRNEGGKDIKDKAPKRKLPFTVGANGDPKDSDSEKQGPERKRIKKEPNTRKSRMAFGMGLAGIRAGYPLSERQQVALLMQMTAEESVNSPGMYTTPKHPSQSNLGQKGTPNSASKTKDKVNKRNERGETRLHRAAIRGEARRIKELISEGADVNVKDFAGWTALHEACNRGYYDVAKQLLAAGAEVNTKGLDDDTPLHDASSNGHFKVVKLLLRYGGNPNQSNRKGETPLKVANSPTMVNLLLGKGTYTSSEESSSESSEEEDAPSFAPSSSVDGNNTDSEFEKIKLKGMNQDPPKSTATPVKDEYEFDEDDEEERIPPVDDKHLLKKDFRKDTTSKANSFISIQKMEVKTYSKSSLTPKKTARRILSDSNSSDDDDRTLCFSPTSSARQPSVASNSKSRESSLVTTKQRKEKSKVKKKRKKEIKNSGTSNKEVRFGKLNDKFCTSESESEDLESEDDKGSVQSSGCAKDSSNLSMKESSMFSSLSASSSSSSHGSLASQKHMPSLAEQHPKQWRTDGWKTISSPAWSDVSSLSDSVRTQLTSESDYSSETSSLESVKQVKKKQEFKKKNAYNSMSERKSSTEFFKNCNSECAVPKIDKEGKIIKKHKVKHKHKNKEKVPSLVLNQDMKEKFVKSFSFDYDDTRQKSLIVETETTMESKIKGSKHDKEHFKKEDKTLKAKLEDKEWTLSNKDLAKLAKDDKSSKKQKETSKERPSKEEREKGFRVDKDKNNKDKEKPKEENKKMYKEDKKKKLKDKFSKTEKKTEQKDEKYFKSEKERTSKDEKEKNKKDKGFKEEPDYDDYDIKDNYLENEDTKLSSSDDPQDQWLSDLSSSSSHYEDDSWDTPVKDYKTNSAVKLILKDESKDRKKEKVKDKKDHGDKRNEKEAIKKKDKELLEKSVEKKKDSTDKQRLSSTYPPNEKKRKDSSESIKDKKEKDQIDNSRERKDSHEFPKEKKDSKIKQDESQKDDIGSEGFFKDKPENDFLGKLFDSRERHHSGKDKKLEALEKEKREKLKMDKHKEKPKEKAFLEFEKDKVEKFGFEKLTKEKDVDRGSKDKKDTFKEKHKDCHLKDRKTSLDQNKDKKEKSSQDKHADREKDIIDKRSELSNWYKIDDLFTDESEGEEEEYNVGILKFNDSIGSDPRTENVSDRDEAEIFQTDKHRKYSLDGKQHSSEKVKEKRKDKVSFDNVKEKRVILEKHKEKKDKDSEGKHKERKERMSTDSNQEKKNKPKFVEKRHPGEEKSKNKHKDKQEKDHIKDRKIPKGSMETEKSPLEKLEEEALNDYKDDSNDKISEISSDSFTERGHEQVLSSLYDSSSISLSDLSEEKRDMLPISFLQDKLKEKERHRHSSSSSKKSHDKDKDKIKKEKVEKREKSDEIRDLYGRRESLPFEKEPMPLEADTYNLPYGGKAEPEDDVDKAIEFDKEMFKKSDKEKNSGYTGPSEKNKEKKKKDKHKDKVKEEKYKHTDNFGSSKHLKEDQKQGLKDVPLGSCLKDKSKDEIPKYDSKLKERSKENMEKESKVDSIKAKVKEDNDKVPQAREVPKKENRPREKLLVDGDLMMTSFERMLSQKDQEIEEKHKRHKERMKQIEKMRHRSGDPKLKDKTKSEDLRKRSLDLSSKKSSSIETVLREKKPKELGLPTQMMSPERKSLPYSQDSKDWVAGPSVKENLPASPRSDQNRPTGVPTPASVISCPSFEEVMQTPRTPSCSAEDYADLMFDGIDSQNSTAMTLSMNACSPSFFDRYSNVSSNLQEVPSVTPTKNLPTPNLYRSVSVDFRRASEEEFKIDPDKLLRQQSVPASAEFDNPVPQLPEEKISSSVAPSSLDKFDCLSPPCFSPNYEMVSPKLEPVQPILDGALNANTSPDIESLSENALNTYLTKPSSPLSRQEAHEPGLSIVSPLTPVPTIVASLDDELSEHQQQLAASGESVVLNSDDVNSSNFLTTVAEEENEEKENKEPQVEEDDEEEEVVDVNPVFTTCISESIKNESPCRRNADIPLSQSLPPPPQEHLVESCSNNSVNWTIGSELLLKSPHRTFIEPSPSAKINSFSSLSDDSMQHHLPAALPDSRSTSASYPVSPVSYPTPVAESHLEGLKVVLQEADDHLQSPETTALADASFIPSPSRLDSFFTDCKEDGERAHDAVCLPSDPQSGNLSTTFMEESPMVSTENQVDPVVWTDPFSNTVDDLDLGPFSLPELPLQDKEIQEPDIVDSELPEFKLLPHSQCSHIAHEDEDNSDLMEIRLSDTCENPSSLTIAPLLDPVPQVPLSQECETKLLEAEPDKVTVENCSDVNVPLIDSSLKMKGNEDEGVVHKVQTENIRTNTQEESIISAHSEEKSLIVTSPSCCDPESNPSLINTETHNTTSLDVVQTNIGQPDIMQQSPVKVTDINEHLIKTTMPTITETPKPSKVEEIPQRMTRNRAQMLANQSKQNSSSPLVTSAAQVNAASDKEKELVMNTNSSSCTLSSNILPPGKTKGRTVEEEDSQTQHPRKRKFPKSNQQQQVQSHLVNTTMQQTREMIQQTLAAIVNAIKLDDIEPYHSDRSNPYFEYLQIRKKIEEKRKILCYITPQAPQCYAEYVTYTGSYLLDGKPLSKLHIPVIAPPPSLSEPLKELFRQQEAVRGKLRLQHSIERGDENKSVRDRFNARQFISWLQDVDDKYDRMKTCLLMRQQHEAAALNAVQRMEWQLKVQELDPAGHKSLCVNEVPSFYVPMVDVNDDFVLLPA</sequence>
<feature type="compositionally biased region" description="Polar residues" evidence="11">
    <location>
        <begin position="747"/>
        <end position="772"/>
    </location>
</feature>
<accession>A0A8X7XJE4</accession>
<dbReference type="PROSITE" id="PS50297">
    <property type="entry name" value="ANK_REP_REGION"/>
    <property type="match status" value="3"/>
</dbReference>
<feature type="region of interest" description="Disordered" evidence="11">
    <location>
        <begin position="2306"/>
        <end position="2334"/>
    </location>
</feature>
<feature type="repeat" description="ANK" evidence="9">
    <location>
        <begin position="491"/>
        <end position="523"/>
    </location>
</feature>
<proteinExistence type="predicted"/>
<evidence type="ECO:0000256" key="9">
    <source>
        <dbReference type="PROSITE-ProRule" id="PRU00023"/>
    </source>
</evidence>
<evidence type="ECO:0000256" key="10">
    <source>
        <dbReference type="PROSITE-ProRule" id="PRU00152"/>
    </source>
</evidence>
<dbReference type="GO" id="GO:0060324">
    <property type="term" value="P:face development"/>
    <property type="evidence" value="ECO:0007669"/>
    <property type="project" value="UniProtKB-ARBA"/>
</dbReference>
<feature type="compositionally biased region" description="Basic and acidic residues" evidence="11">
    <location>
        <begin position="1949"/>
        <end position="1982"/>
    </location>
</feature>
<feature type="compositionally biased region" description="Polar residues" evidence="11">
    <location>
        <begin position="453"/>
        <end position="479"/>
    </location>
</feature>
<dbReference type="FunFam" id="1.25.40.20:FF:000039">
    <property type="entry name" value="Ankyrin repeat domain-containing protein 11"/>
    <property type="match status" value="1"/>
</dbReference>
<feature type="compositionally biased region" description="Low complexity" evidence="11">
    <location>
        <begin position="2817"/>
        <end position="2828"/>
    </location>
</feature>
<feature type="compositionally biased region" description="Basic and acidic residues" evidence="11">
    <location>
        <begin position="1856"/>
        <end position="1918"/>
    </location>
</feature>
<feature type="region of interest" description="Disordered" evidence="11">
    <location>
        <begin position="1701"/>
        <end position="1919"/>
    </location>
</feature>
<feature type="compositionally biased region" description="Basic and acidic residues" evidence="11">
    <location>
        <begin position="1781"/>
        <end position="1799"/>
    </location>
</feature>
<feature type="compositionally biased region" description="Low complexity" evidence="11">
    <location>
        <begin position="1182"/>
        <end position="1200"/>
    </location>
</feature>
<feature type="compositionally biased region" description="Basic and acidic residues" evidence="11">
    <location>
        <begin position="1932"/>
        <end position="1941"/>
    </location>
</feature>
<dbReference type="InterPro" id="IPR002110">
    <property type="entry name" value="Ankyrin_rpt"/>
</dbReference>
<feature type="compositionally biased region" description="Basic and acidic residues" evidence="11">
    <location>
        <begin position="1223"/>
        <end position="1275"/>
    </location>
</feature>
<feature type="region of interest" description="Disordered" evidence="11">
    <location>
        <begin position="581"/>
        <end position="600"/>
    </location>
</feature>
<feature type="compositionally biased region" description="Acidic residues" evidence="11">
    <location>
        <begin position="813"/>
        <end position="822"/>
    </location>
</feature>
<feature type="compositionally biased region" description="Basic and acidic residues" evidence="11">
    <location>
        <begin position="681"/>
        <end position="700"/>
    </location>
</feature>
<feature type="compositionally biased region" description="Low complexity" evidence="11">
    <location>
        <begin position="836"/>
        <end position="864"/>
    </location>
</feature>
<dbReference type="PANTHER" id="PTHR24145:SF3">
    <property type="entry name" value="ANKYRIN REPEAT DOMAIN-CONTAINING PROTEIN 11"/>
    <property type="match status" value="1"/>
</dbReference>
<feature type="compositionally biased region" description="Polar residues" evidence="11">
    <location>
        <begin position="2785"/>
        <end position="2806"/>
    </location>
</feature>
<dbReference type="InterPro" id="IPR001024">
    <property type="entry name" value="PLAT/LH2_dom"/>
</dbReference>
<feature type="compositionally biased region" description="Basic and acidic residues" evidence="11">
    <location>
        <begin position="1646"/>
        <end position="1657"/>
    </location>
</feature>
<comment type="function">
    <text evidence="6">Chromatin regulator which modulates histone acetylation and gene expression in neural precursor cells. May recruit histone deacetylases (HDACs) to the p160 coactivators/nuclear receptor complex to inhibit ligand-dependent transactivation. Has a role in proliferation and development of cortical neural precursors. May also regulate bone homeostasis.</text>
</comment>
<evidence type="ECO:0000256" key="8">
    <source>
        <dbReference type="ARBA" id="ARBA00067265"/>
    </source>
</evidence>
<feature type="repeat" description="ANK" evidence="9">
    <location>
        <begin position="557"/>
        <end position="589"/>
    </location>
</feature>
<evidence type="ECO:0000256" key="6">
    <source>
        <dbReference type="ARBA" id="ARBA00059495"/>
    </source>
</evidence>
<feature type="compositionally biased region" description="Basic and acidic residues" evidence="11">
    <location>
        <begin position="480"/>
        <end position="498"/>
    </location>
</feature>
<comment type="subcellular location">
    <subcellularLocation>
        <location evidence="1">Nucleus</location>
    </subcellularLocation>
</comment>
<gene>
    <name evidence="13" type="primary">Ankrd11</name>
    <name evidence="13" type="ORF">GTO96_0022699</name>
</gene>
<dbReference type="InterPro" id="IPR042636">
    <property type="entry name" value="ANKRD11"/>
</dbReference>
<reference evidence="13 14" key="1">
    <citation type="journal article" date="2021" name="Cell">
        <title>Tracing the genetic footprints of vertebrate landing in non-teleost ray-finned fishes.</title>
        <authorList>
            <person name="Bi X."/>
            <person name="Wang K."/>
            <person name="Yang L."/>
            <person name="Pan H."/>
            <person name="Jiang H."/>
            <person name="Wei Q."/>
            <person name="Fang M."/>
            <person name="Yu H."/>
            <person name="Zhu C."/>
            <person name="Cai Y."/>
            <person name="He Y."/>
            <person name="Gan X."/>
            <person name="Zeng H."/>
            <person name="Yu D."/>
            <person name="Zhu Y."/>
            <person name="Jiang H."/>
            <person name="Qiu Q."/>
            <person name="Yang H."/>
            <person name="Zhang Y.E."/>
            <person name="Wang W."/>
            <person name="Zhu M."/>
            <person name="He S."/>
            <person name="Zhang G."/>
        </authorList>
    </citation>
    <scope>NUCLEOTIDE SEQUENCE [LARGE SCALE GENOMIC DNA]</scope>
    <source>
        <strain evidence="13">Bchr_013</strain>
    </source>
</reference>
<comment type="caution">
    <text evidence="13">The sequence shown here is derived from an EMBL/GenBank/DDBJ whole genome shotgun (WGS) entry which is preliminary data.</text>
</comment>
<feature type="region of interest" description="Disordered" evidence="11">
    <location>
        <begin position="2785"/>
        <end position="2866"/>
    </location>
</feature>
<dbReference type="PROSITE" id="PS50088">
    <property type="entry name" value="ANK_REPEAT"/>
    <property type="match status" value="3"/>
</dbReference>
<feature type="compositionally biased region" description="Basic and acidic residues" evidence="11">
    <location>
        <begin position="1528"/>
        <end position="1639"/>
    </location>
</feature>
<comment type="caution">
    <text evidence="10">Lacks conserved residue(s) required for the propagation of feature annotation.</text>
</comment>
<evidence type="ECO:0000256" key="4">
    <source>
        <dbReference type="ARBA" id="ARBA00023043"/>
    </source>
</evidence>
<evidence type="ECO:0000256" key="3">
    <source>
        <dbReference type="ARBA" id="ARBA00022737"/>
    </source>
</evidence>
<feature type="compositionally biased region" description="Basic and acidic residues" evidence="11">
    <location>
        <begin position="1838"/>
        <end position="1847"/>
    </location>
</feature>
<feature type="compositionally biased region" description="Acidic residues" evidence="11">
    <location>
        <begin position="671"/>
        <end position="680"/>
    </location>
</feature>
<feature type="region of interest" description="Disordered" evidence="11">
    <location>
        <begin position="453"/>
        <end position="498"/>
    </location>
</feature>
<feature type="compositionally biased region" description="Basic and acidic residues" evidence="11">
    <location>
        <begin position="1283"/>
        <end position="1357"/>
    </location>
</feature>
<comment type="subunit">
    <text evidence="7">Interacts with the PAS region of the p160 coactivators.</text>
</comment>
<feature type="compositionally biased region" description="Basic and acidic residues" evidence="11">
    <location>
        <begin position="797"/>
        <end position="806"/>
    </location>
</feature>
<feature type="domain" description="PLAT" evidence="12">
    <location>
        <begin position="165"/>
        <end position="281"/>
    </location>
</feature>
<protein>
    <recommendedName>
        <fullName evidence="8">Ankyrin repeat domain-containing protein 11</fullName>
    </recommendedName>
</protein>
<dbReference type="SUPFAM" id="SSF49723">
    <property type="entry name" value="Lipase/lipooxygenase domain (PLAT/LH2 domain)"/>
    <property type="match status" value="1"/>
</dbReference>
<evidence type="ECO:0000256" key="7">
    <source>
        <dbReference type="ARBA" id="ARBA00062257"/>
    </source>
</evidence>
<evidence type="ECO:0000259" key="12">
    <source>
        <dbReference type="PROSITE" id="PS50095"/>
    </source>
</evidence>
<organism evidence="13 14">
    <name type="scientific">Polypterus senegalus</name>
    <name type="common">Senegal bichir</name>
    <dbReference type="NCBI Taxonomy" id="55291"/>
    <lineage>
        <taxon>Eukaryota</taxon>
        <taxon>Metazoa</taxon>
        <taxon>Chordata</taxon>
        <taxon>Craniata</taxon>
        <taxon>Vertebrata</taxon>
        <taxon>Euteleostomi</taxon>
        <taxon>Actinopterygii</taxon>
        <taxon>Polypteriformes</taxon>
        <taxon>Polypteridae</taxon>
        <taxon>Polypterus</taxon>
    </lineage>
</organism>
<feature type="region of interest" description="Disordered" evidence="11">
    <location>
        <begin position="1017"/>
        <end position="1040"/>
    </location>
</feature>
<feature type="repeat" description="ANK" evidence="9">
    <location>
        <begin position="524"/>
        <end position="556"/>
    </location>
</feature>
<feature type="compositionally biased region" description="Basic and acidic residues" evidence="11">
    <location>
        <begin position="1021"/>
        <end position="1040"/>
    </location>
</feature>
<feature type="compositionally biased region" description="Polar residues" evidence="11">
    <location>
        <begin position="886"/>
        <end position="905"/>
    </location>
</feature>
<feature type="region of interest" description="Disordered" evidence="11">
    <location>
        <begin position="2352"/>
        <end position="2373"/>
    </location>
</feature>
<keyword evidence="3" id="KW-0677">Repeat</keyword>
<dbReference type="GO" id="GO:0060323">
    <property type="term" value="P:head morphogenesis"/>
    <property type="evidence" value="ECO:0007669"/>
    <property type="project" value="UniProtKB-ARBA"/>
</dbReference>
<dbReference type="Proteomes" id="UP000886611">
    <property type="component" value="Unassembled WGS sequence"/>
</dbReference>
<dbReference type="PROSITE" id="PS50095">
    <property type="entry name" value="PLAT"/>
    <property type="match status" value="1"/>
</dbReference>
<dbReference type="SMART" id="SM00248">
    <property type="entry name" value="ANK"/>
    <property type="match status" value="3"/>
</dbReference>
<dbReference type="Gene3D" id="2.60.60.20">
    <property type="entry name" value="PLAT/LH2 domain"/>
    <property type="match status" value="1"/>
</dbReference>
<name>A0A8X7XJE4_POLSE</name>